<evidence type="ECO:0000313" key="1">
    <source>
        <dbReference type="EMBL" id="ORX38739.1"/>
    </source>
</evidence>
<dbReference type="GeneID" id="33557253"/>
<dbReference type="InterPro" id="IPR011990">
    <property type="entry name" value="TPR-like_helical_dom_sf"/>
</dbReference>
<dbReference type="SUPFAM" id="SSF48452">
    <property type="entry name" value="TPR-like"/>
    <property type="match status" value="1"/>
</dbReference>
<dbReference type="RefSeq" id="XP_021872661.1">
    <property type="nucleotide sequence ID" value="XM_022015444.1"/>
</dbReference>
<organism evidence="1 2">
    <name type="scientific">Kockovaella imperatae</name>
    <dbReference type="NCBI Taxonomy" id="4999"/>
    <lineage>
        <taxon>Eukaryota</taxon>
        <taxon>Fungi</taxon>
        <taxon>Dikarya</taxon>
        <taxon>Basidiomycota</taxon>
        <taxon>Agaricomycotina</taxon>
        <taxon>Tremellomycetes</taxon>
        <taxon>Tremellales</taxon>
        <taxon>Cuniculitremaceae</taxon>
        <taxon>Kockovaella</taxon>
    </lineage>
</organism>
<reference evidence="1 2" key="1">
    <citation type="submission" date="2017-03" db="EMBL/GenBank/DDBJ databases">
        <title>Widespread Adenine N6-methylation of Active Genes in Fungi.</title>
        <authorList>
            <consortium name="DOE Joint Genome Institute"/>
            <person name="Mondo S.J."/>
            <person name="Dannebaum R.O."/>
            <person name="Kuo R.C."/>
            <person name="Louie K.B."/>
            <person name="Bewick A.J."/>
            <person name="Labutti K."/>
            <person name="Haridas S."/>
            <person name="Kuo A."/>
            <person name="Salamov A."/>
            <person name="Ahrendt S.R."/>
            <person name="Lau R."/>
            <person name="Bowen B.P."/>
            <person name="Lipzen A."/>
            <person name="Sullivan W."/>
            <person name="Andreopoulos W.B."/>
            <person name="Clum A."/>
            <person name="Lindquist E."/>
            <person name="Daum C."/>
            <person name="Northen T.R."/>
            <person name="Ramamoorthy G."/>
            <person name="Schmitz R.J."/>
            <person name="Gryganskyi A."/>
            <person name="Culley D."/>
            <person name="Magnuson J."/>
            <person name="James T.Y."/>
            <person name="O'Malley M.A."/>
            <person name="Stajich J.E."/>
            <person name="Spatafora J.W."/>
            <person name="Visel A."/>
            <person name="Grigoriev I.V."/>
        </authorList>
    </citation>
    <scope>NUCLEOTIDE SEQUENCE [LARGE SCALE GENOMIC DNA]</scope>
    <source>
        <strain evidence="1 2">NRRL Y-17943</strain>
    </source>
</reference>
<keyword evidence="2" id="KW-1185">Reference proteome</keyword>
<comment type="caution">
    <text evidence="1">The sequence shown here is derived from an EMBL/GenBank/DDBJ whole genome shotgun (WGS) entry which is preliminary data.</text>
</comment>
<name>A0A1Y1UL74_9TREE</name>
<dbReference type="Proteomes" id="UP000193218">
    <property type="component" value="Unassembled WGS sequence"/>
</dbReference>
<evidence type="ECO:0000313" key="2">
    <source>
        <dbReference type="Proteomes" id="UP000193218"/>
    </source>
</evidence>
<proteinExistence type="predicted"/>
<protein>
    <submittedName>
        <fullName evidence="1">Uncharacterized protein</fullName>
    </submittedName>
</protein>
<gene>
    <name evidence="1" type="ORF">BD324DRAFT_622150</name>
</gene>
<dbReference type="OrthoDB" id="414698at2759"/>
<dbReference type="InParanoid" id="A0A1Y1UL74"/>
<accession>A0A1Y1UL74</accession>
<dbReference type="Gene3D" id="1.25.40.10">
    <property type="entry name" value="Tetratricopeptide repeat domain"/>
    <property type="match status" value="1"/>
</dbReference>
<dbReference type="EMBL" id="NBSH01000004">
    <property type="protein sequence ID" value="ORX38739.1"/>
    <property type="molecule type" value="Genomic_DNA"/>
</dbReference>
<sequence>MALLVHELQQLIPQKLLLDTVDGFFPRGSRESPIDPANLRGRSYDATPAWPVLERLAECGLEGALKTDWMSILPGPDESLFPKACLGLIILLDQAPREVLSDGTNARYNFGFFDPIASHVVAKWKDLPPHLIPWNKHRWSDYHPDWWMFATMWFMAPFTHSEILANHDYQIGIWSWVKRDCEKEYGLQDPYAERLRAGGDLDADPCAFPREAMRGPPWNSFAEWLYWWAMIFHVHRPILQNFGRYPYRNDALGRSTTQTEARWIEETKLFAASVEVAAGQIREDVERGRWRPIQR</sequence>
<dbReference type="AlphaFoldDB" id="A0A1Y1UL74"/>
<dbReference type="InterPro" id="IPR010323">
    <property type="entry name" value="DUF924"/>
</dbReference>
<dbReference type="Pfam" id="PF06041">
    <property type="entry name" value="DUF924"/>
    <property type="match status" value="1"/>
</dbReference>